<comment type="subcellular location">
    <subcellularLocation>
        <location evidence="1">Cell membrane</location>
        <topology evidence="1">Multi-pass membrane protein</topology>
    </subcellularLocation>
</comment>
<name>U2ZMT3_VIBPR</name>
<feature type="transmembrane region" description="Helical" evidence="6">
    <location>
        <begin position="46"/>
        <end position="67"/>
    </location>
</feature>
<reference evidence="7 8" key="1">
    <citation type="submission" date="2013-09" db="EMBL/GenBank/DDBJ databases">
        <title>Whole genome shotgun sequence of Vibrio proteolyticus NBRC 13287.</title>
        <authorList>
            <person name="Isaki S."/>
            <person name="Hosoyama A."/>
            <person name="Numata M."/>
            <person name="Hashimoto M."/>
            <person name="Hosoyama Y."/>
            <person name="Tsuchikane K."/>
            <person name="Noguchi M."/>
            <person name="Hirakata S."/>
            <person name="Ichikawa N."/>
            <person name="Ohji S."/>
            <person name="Yamazoe A."/>
            <person name="Fujita N."/>
        </authorList>
    </citation>
    <scope>NUCLEOTIDE SEQUENCE [LARGE SCALE GENOMIC DNA]</scope>
    <source>
        <strain evidence="7 8">NBRC 13287</strain>
    </source>
</reference>
<evidence type="ECO:0000256" key="5">
    <source>
        <dbReference type="ARBA" id="ARBA00023136"/>
    </source>
</evidence>
<evidence type="ECO:0000256" key="1">
    <source>
        <dbReference type="ARBA" id="ARBA00004651"/>
    </source>
</evidence>
<feature type="transmembrane region" description="Helical" evidence="6">
    <location>
        <begin position="140"/>
        <end position="162"/>
    </location>
</feature>
<dbReference type="AlphaFoldDB" id="U2ZMT3"/>
<evidence type="ECO:0000256" key="2">
    <source>
        <dbReference type="ARBA" id="ARBA00022475"/>
    </source>
</evidence>
<dbReference type="InterPro" id="IPR001123">
    <property type="entry name" value="LeuE-type"/>
</dbReference>
<keyword evidence="2" id="KW-1003">Cell membrane</keyword>
<feature type="transmembrane region" description="Helical" evidence="6">
    <location>
        <begin position="114"/>
        <end position="134"/>
    </location>
</feature>
<keyword evidence="4 6" id="KW-1133">Transmembrane helix</keyword>
<keyword evidence="3 6" id="KW-0812">Transmembrane</keyword>
<evidence type="ECO:0000256" key="6">
    <source>
        <dbReference type="SAM" id="Phobius"/>
    </source>
</evidence>
<dbReference type="PANTHER" id="PTHR30086:SF20">
    <property type="entry name" value="ARGININE EXPORTER PROTEIN ARGO-RELATED"/>
    <property type="match status" value="1"/>
</dbReference>
<dbReference type="Pfam" id="PF01810">
    <property type="entry name" value="LysE"/>
    <property type="match status" value="1"/>
</dbReference>
<evidence type="ECO:0000256" key="4">
    <source>
        <dbReference type="ARBA" id="ARBA00022989"/>
    </source>
</evidence>
<comment type="caution">
    <text evidence="7">The sequence shown here is derived from an EMBL/GenBank/DDBJ whole genome shotgun (WGS) entry which is preliminary data.</text>
</comment>
<sequence>MNALWELLPPMTLFAFVTTISPGPNNFLLASSGAHFGIRQSWRHLLGIRIGVIGLLLLCAGGVGLLLQQSPGLYLMLKYIGLSYMLWLVLKLLTSNPFATRTQSGRPMSVLEATLFQLGNIKAWMASLALISSYSQASHYWLSILLITVVFTISGLCANTFWTWIGQKISTYLNTVTRQKTFNIALATLIFLSVLPTITVDM</sequence>
<evidence type="ECO:0000313" key="8">
    <source>
        <dbReference type="Proteomes" id="UP000016570"/>
    </source>
</evidence>
<feature type="transmembrane region" description="Helical" evidence="6">
    <location>
        <begin position="12"/>
        <end position="34"/>
    </location>
</feature>
<protein>
    <submittedName>
        <fullName evidence="7">Putative amino acid transporter</fullName>
    </submittedName>
</protein>
<dbReference type="GO" id="GO:0033228">
    <property type="term" value="P:cysteine export across plasma membrane"/>
    <property type="evidence" value="ECO:0007669"/>
    <property type="project" value="TreeGrafter"/>
</dbReference>
<dbReference type="STRING" id="1219065.VPR01S_23_00120"/>
<dbReference type="EMBL" id="BATJ01000023">
    <property type="protein sequence ID" value="GAD69101.1"/>
    <property type="molecule type" value="Genomic_DNA"/>
</dbReference>
<dbReference type="PANTHER" id="PTHR30086">
    <property type="entry name" value="ARGININE EXPORTER PROTEIN ARGO"/>
    <property type="match status" value="1"/>
</dbReference>
<dbReference type="Proteomes" id="UP000016570">
    <property type="component" value="Unassembled WGS sequence"/>
</dbReference>
<keyword evidence="5 6" id="KW-0472">Membrane</keyword>
<evidence type="ECO:0000313" key="7">
    <source>
        <dbReference type="EMBL" id="GAD69101.1"/>
    </source>
</evidence>
<keyword evidence="8" id="KW-1185">Reference proteome</keyword>
<feature type="transmembrane region" description="Helical" evidence="6">
    <location>
        <begin position="73"/>
        <end position="93"/>
    </location>
</feature>
<dbReference type="GO" id="GO:0015171">
    <property type="term" value="F:amino acid transmembrane transporter activity"/>
    <property type="evidence" value="ECO:0007669"/>
    <property type="project" value="TreeGrafter"/>
</dbReference>
<gene>
    <name evidence="7" type="ORF">VPR01S_23_00120</name>
</gene>
<proteinExistence type="predicted"/>
<dbReference type="RefSeq" id="WP_021707069.1">
    <property type="nucleotide sequence ID" value="NZ_BATJ01000023.1"/>
</dbReference>
<organism evidence="7 8">
    <name type="scientific">Vibrio proteolyticus NBRC 13287</name>
    <dbReference type="NCBI Taxonomy" id="1219065"/>
    <lineage>
        <taxon>Bacteria</taxon>
        <taxon>Pseudomonadati</taxon>
        <taxon>Pseudomonadota</taxon>
        <taxon>Gammaproteobacteria</taxon>
        <taxon>Vibrionales</taxon>
        <taxon>Vibrionaceae</taxon>
        <taxon>Vibrio</taxon>
    </lineage>
</organism>
<accession>U2ZMT3</accession>
<evidence type="ECO:0000256" key="3">
    <source>
        <dbReference type="ARBA" id="ARBA00022692"/>
    </source>
</evidence>
<feature type="transmembrane region" description="Helical" evidence="6">
    <location>
        <begin position="182"/>
        <end position="200"/>
    </location>
</feature>
<dbReference type="eggNOG" id="COG1280">
    <property type="taxonomic scope" value="Bacteria"/>
</dbReference>
<dbReference type="GO" id="GO:0005886">
    <property type="term" value="C:plasma membrane"/>
    <property type="evidence" value="ECO:0007669"/>
    <property type="project" value="UniProtKB-SubCell"/>
</dbReference>